<dbReference type="EnsemblMetazoa" id="Aqu2.1.44610_001">
    <property type="protein sequence ID" value="Aqu2.1.44610_001"/>
    <property type="gene ID" value="Aqu2.1.44610"/>
</dbReference>
<feature type="region of interest" description="Disordered" evidence="1">
    <location>
        <begin position="29"/>
        <end position="209"/>
    </location>
</feature>
<feature type="compositionally biased region" description="Acidic residues" evidence="1">
    <location>
        <begin position="34"/>
        <end position="47"/>
    </location>
</feature>
<dbReference type="AlphaFoldDB" id="A0A1X7VXL3"/>
<dbReference type="InParanoid" id="A0A1X7VXL3"/>
<evidence type="ECO:0000256" key="1">
    <source>
        <dbReference type="SAM" id="MobiDB-lite"/>
    </source>
</evidence>
<protein>
    <submittedName>
        <fullName evidence="2">Uncharacterized protein</fullName>
    </submittedName>
</protein>
<dbReference type="eggNOG" id="ENOG502T2HD">
    <property type="taxonomic scope" value="Eukaryota"/>
</dbReference>
<feature type="compositionally biased region" description="Basic and acidic residues" evidence="1">
    <location>
        <begin position="139"/>
        <end position="153"/>
    </location>
</feature>
<reference evidence="2" key="1">
    <citation type="submission" date="2017-05" db="UniProtKB">
        <authorList>
            <consortium name="EnsemblMetazoa"/>
        </authorList>
    </citation>
    <scope>IDENTIFICATION</scope>
</reference>
<evidence type="ECO:0000313" key="2">
    <source>
        <dbReference type="EnsemblMetazoa" id="Aqu2.1.44610_001"/>
    </source>
</evidence>
<accession>A0A1X7VXL3</accession>
<proteinExistence type="predicted"/>
<name>A0A1X7VXL3_AMPQE</name>
<sequence>MFKKKKLQHIDCYDVDESTEAVEDELVEVQRDEELNENVELEEDEEPNLLIATNEGHTEEDEEPSPLIATDEGHTKEDEEPSLLIATDEGHTEEDEEPSLLIATDEGHTEEDEEPSLLIVTDEGHTEEDEEPSLLIATDEGHTEEDEKPKQDEEPSPLIATNGSHTEEDEEPSPLIATNEGDTEEDEESSPFINDEGFSCNSSATQDTYDHETHEELHGVAQDLSEEVCDLQLENELLKAKNCQLQKENDTLKACLQRSSHYALRIVNVYSETVKDNILLADSVNTYRFSADYIFKNDNMTEFYTGLPSYDVFQTLFSLLSKSE</sequence>
<organism evidence="2">
    <name type="scientific">Amphimedon queenslandica</name>
    <name type="common">Sponge</name>
    <dbReference type="NCBI Taxonomy" id="400682"/>
    <lineage>
        <taxon>Eukaryota</taxon>
        <taxon>Metazoa</taxon>
        <taxon>Porifera</taxon>
        <taxon>Demospongiae</taxon>
        <taxon>Heteroscleromorpha</taxon>
        <taxon>Haplosclerida</taxon>
        <taxon>Niphatidae</taxon>
        <taxon>Amphimedon</taxon>
    </lineage>
</organism>